<dbReference type="RefSeq" id="WP_317942406.1">
    <property type="nucleotide sequence ID" value="NZ_JAUBDI010000003.1"/>
</dbReference>
<dbReference type="PROSITE" id="PS51257">
    <property type="entry name" value="PROKAR_LIPOPROTEIN"/>
    <property type="match status" value="1"/>
</dbReference>
<accession>A0ABU4G6C6</accession>
<evidence type="ECO:0000313" key="3">
    <source>
        <dbReference type="Proteomes" id="UP001282284"/>
    </source>
</evidence>
<dbReference type="Proteomes" id="UP001282284">
    <property type="component" value="Unassembled WGS sequence"/>
</dbReference>
<dbReference type="InterPro" id="IPR031841">
    <property type="entry name" value="Endopep_inhib"/>
</dbReference>
<dbReference type="Pfam" id="PF16800">
    <property type="entry name" value="Endopep_inhib"/>
    <property type="match status" value="1"/>
</dbReference>
<feature type="chain" id="PRO_5046158154" evidence="1">
    <location>
        <begin position="21"/>
        <end position="176"/>
    </location>
</feature>
<evidence type="ECO:0000256" key="1">
    <source>
        <dbReference type="SAM" id="SignalP"/>
    </source>
</evidence>
<dbReference type="InterPro" id="IPR053749">
    <property type="entry name" value="TA_system-associated_sf"/>
</dbReference>
<evidence type="ECO:0000313" key="2">
    <source>
        <dbReference type="EMBL" id="MDW0112515.1"/>
    </source>
</evidence>
<protein>
    <submittedName>
        <fullName evidence="2">DL-endopeptidase inhibitor IseA family protein</fullName>
    </submittedName>
</protein>
<dbReference type="EMBL" id="JAUBDI010000003">
    <property type="protein sequence ID" value="MDW0112515.1"/>
    <property type="molecule type" value="Genomic_DNA"/>
</dbReference>
<name>A0ABU4G6C6_9BACL</name>
<organism evidence="2 3">
    <name type="scientific">Sporosarcina saromensis</name>
    <dbReference type="NCBI Taxonomy" id="359365"/>
    <lineage>
        <taxon>Bacteria</taxon>
        <taxon>Bacillati</taxon>
        <taxon>Bacillota</taxon>
        <taxon>Bacilli</taxon>
        <taxon>Bacillales</taxon>
        <taxon>Caryophanaceae</taxon>
        <taxon>Sporosarcina</taxon>
    </lineage>
</organism>
<reference evidence="2 3" key="1">
    <citation type="submission" date="2023-06" db="EMBL/GenBank/DDBJ databases">
        <title>Sporosarcina sp. nov., isolated from Korean traditional fermented seafood 'Jeotgal'.</title>
        <authorList>
            <person name="Yang A.I."/>
            <person name="Shin N.-R."/>
        </authorList>
    </citation>
    <scope>NUCLEOTIDE SEQUENCE [LARGE SCALE GENOMIC DNA]</scope>
    <source>
        <strain evidence="2 3">KCTC13119</strain>
    </source>
</reference>
<dbReference type="Gene3D" id="3.10.450.420">
    <property type="match status" value="1"/>
</dbReference>
<keyword evidence="3" id="KW-1185">Reference proteome</keyword>
<keyword evidence="1" id="KW-0732">Signal</keyword>
<sequence>MRKVCTVGVVILLFLLTACGSGTKRDPVALTPKDAVELATTWAETGNTLLAGGTYEEGEYKTFTHNGIEYRFLAEHVNTKKKLKSELHKYVTKKKAKRFMKENGFIKHDGILAQPVVEISSVLQWEIATASVLKSKKKKMTFELTVPIGETRTAETFHVTYKYVKKAGWRIDAFTE</sequence>
<feature type="signal peptide" evidence="1">
    <location>
        <begin position="1"/>
        <end position="20"/>
    </location>
</feature>
<comment type="caution">
    <text evidence="2">The sequence shown here is derived from an EMBL/GenBank/DDBJ whole genome shotgun (WGS) entry which is preliminary data.</text>
</comment>
<gene>
    <name evidence="2" type="ORF">QT711_04905</name>
</gene>
<proteinExistence type="predicted"/>